<comment type="caution">
    <text evidence="2">The sequence shown here is derived from an EMBL/GenBank/DDBJ whole genome shotgun (WGS) entry which is preliminary data.</text>
</comment>
<dbReference type="RefSeq" id="WP_344366113.1">
    <property type="nucleotide sequence ID" value="NZ_BAAAQB010000035.1"/>
</dbReference>
<sequence>MTGGTRLSGPHWRRVVAALANKDARTVYAQIVLGAKLADVVADLNDQRRNRAIAALLESGLVERNAANELEASESIFRDLLTQQPRRQAQTGVARFMRLGRIDRYPANMAERRELLAWIASEAIEPGEHLTEKQVNERLLSYTDDVVMLRRYMIDFGLLERTPSGSSYSRPDKT</sequence>
<evidence type="ECO:0000313" key="2">
    <source>
        <dbReference type="EMBL" id="GAA2138364.1"/>
    </source>
</evidence>
<dbReference type="InterPro" id="IPR018656">
    <property type="entry name" value="DUF2087"/>
</dbReference>
<dbReference type="Pfam" id="PF09860">
    <property type="entry name" value="DUF2087"/>
    <property type="match status" value="1"/>
</dbReference>
<dbReference type="EMBL" id="BAAAQB010000035">
    <property type="protein sequence ID" value="GAA2138364.1"/>
    <property type="molecule type" value="Genomic_DNA"/>
</dbReference>
<evidence type="ECO:0000313" key="3">
    <source>
        <dbReference type="Proteomes" id="UP001500102"/>
    </source>
</evidence>
<protein>
    <recommendedName>
        <fullName evidence="1">DUF2087 domain-containing protein</fullName>
    </recommendedName>
</protein>
<organism evidence="2 3">
    <name type="scientific">Arthrobacter humicola</name>
    <dbReference type="NCBI Taxonomy" id="409291"/>
    <lineage>
        <taxon>Bacteria</taxon>
        <taxon>Bacillati</taxon>
        <taxon>Actinomycetota</taxon>
        <taxon>Actinomycetes</taxon>
        <taxon>Micrococcales</taxon>
        <taxon>Micrococcaceae</taxon>
        <taxon>Arthrobacter</taxon>
    </lineage>
</organism>
<proteinExistence type="predicted"/>
<accession>A0ABP5KX53</accession>
<gene>
    <name evidence="2" type="ORF">GCM10009825_24680</name>
</gene>
<reference evidence="3" key="1">
    <citation type="journal article" date="2019" name="Int. J. Syst. Evol. Microbiol.">
        <title>The Global Catalogue of Microorganisms (GCM) 10K type strain sequencing project: providing services to taxonomists for standard genome sequencing and annotation.</title>
        <authorList>
            <consortium name="The Broad Institute Genomics Platform"/>
            <consortium name="The Broad Institute Genome Sequencing Center for Infectious Disease"/>
            <person name="Wu L."/>
            <person name="Ma J."/>
        </authorList>
    </citation>
    <scope>NUCLEOTIDE SEQUENCE [LARGE SCALE GENOMIC DNA]</scope>
    <source>
        <strain evidence="3">JCM 15921</strain>
    </source>
</reference>
<feature type="domain" description="DUF2087" evidence="1">
    <location>
        <begin position="101"/>
        <end position="170"/>
    </location>
</feature>
<evidence type="ECO:0000259" key="1">
    <source>
        <dbReference type="Pfam" id="PF09860"/>
    </source>
</evidence>
<name>A0ABP5KX53_9MICC</name>
<keyword evidence="3" id="KW-1185">Reference proteome</keyword>
<dbReference type="Proteomes" id="UP001500102">
    <property type="component" value="Unassembled WGS sequence"/>
</dbReference>